<name>A0A0K8VJW9_BACLA</name>
<evidence type="ECO:0000313" key="2">
    <source>
        <dbReference type="EMBL" id="JAI39179.1"/>
    </source>
</evidence>
<gene>
    <name evidence="2" type="ORF">c0_g1_i1</name>
</gene>
<feature type="compositionally biased region" description="Polar residues" evidence="1">
    <location>
        <begin position="186"/>
        <end position="199"/>
    </location>
</feature>
<evidence type="ECO:0000256" key="1">
    <source>
        <dbReference type="SAM" id="MobiDB-lite"/>
    </source>
</evidence>
<protein>
    <submittedName>
        <fullName evidence="2">Uncharacterized protein</fullName>
    </submittedName>
</protein>
<feature type="region of interest" description="Disordered" evidence="1">
    <location>
        <begin position="47"/>
        <end position="94"/>
    </location>
</feature>
<dbReference type="EMBL" id="GDHF01013135">
    <property type="protein sequence ID" value="JAI39179.1"/>
    <property type="molecule type" value="Transcribed_RNA"/>
</dbReference>
<sequence length="213" mass="24437">MDTWAIMSQIKCGYVTLLDVYLQQEEARERREMFSRKLQKARARYELLHPNESDTDDDSYENETDSKRFCTESPHNNNNFSEKQDQPEVEPTDGLNILPTEVIEIDSDDDGDKQAKATKSQIIKKIWSQRGSENDLFSPANKSTSKGGRNVKSANKYVISPGDDNGIEMLEEKVEIVNLCTPPKANDSSVAEYQTTPTTSRKRFRKRRLNFTM</sequence>
<feature type="region of interest" description="Disordered" evidence="1">
    <location>
        <begin position="182"/>
        <end position="203"/>
    </location>
</feature>
<dbReference type="AlphaFoldDB" id="A0A0K8VJW9"/>
<reference evidence="2" key="1">
    <citation type="submission" date="2015-06" db="EMBL/GenBank/DDBJ databases">
        <authorList>
            <person name="Hoefler B.C."/>
            <person name="Straight P.D."/>
        </authorList>
    </citation>
    <scope>NUCLEOTIDE SEQUENCE</scope>
</reference>
<organism evidence="2">
    <name type="scientific">Bactrocera latifrons</name>
    <name type="common">Malaysian fruit fly</name>
    <name type="synonym">Chaetodacus latifrons</name>
    <dbReference type="NCBI Taxonomy" id="174628"/>
    <lineage>
        <taxon>Eukaryota</taxon>
        <taxon>Metazoa</taxon>
        <taxon>Ecdysozoa</taxon>
        <taxon>Arthropoda</taxon>
        <taxon>Hexapoda</taxon>
        <taxon>Insecta</taxon>
        <taxon>Pterygota</taxon>
        <taxon>Neoptera</taxon>
        <taxon>Endopterygota</taxon>
        <taxon>Diptera</taxon>
        <taxon>Brachycera</taxon>
        <taxon>Muscomorpha</taxon>
        <taxon>Tephritoidea</taxon>
        <taxon>Tephritidae</taxon>
        <taxon>Bactrocera</taxon>
        <taxon>Bactrocera</taxon>
    </lineage>
</organism>
<accession>A0A0K8VJW9</accession>
<feature type="compositionally biased region" description="Acidic residues" evidence="1">
    <location>
        <begin position="53"/>
        <end position="63"/>
    </location>
</feature>
<proteinExistence type="predicted"/>